<dbReference type="SUPFAM" id="SSF52087">
    <property type="entry name" value="CRAL/TRIO domain"/>
    <property type="match status" value="1"/>
</dbReference>
<evidence type="ECO:0000256" key="1">
    <source>
        <dbReference type="SAM" id="Coils"/>
    </source>
</evidence>
<evidence type="ECO:0000313" key="3">
    <source>
        <dbReference type="EMBL" id="CAE8583258.1"/>
    </source>
</evidence>
<dbReference type="Gene3D" id="3.40.525.10">
    <property type="entry name" value="CRAL-TRIO lipid binding domain"/>
    <property type="match status" value="1"/>
</dbReference>
<dbReference type="AlphaFoldDB" id="A0A813D5S7"/>
<dbReference type="InterPro" id="IPR001251">
    <property type="entry name" value="CRAL-TRIO_dom"/>
</dbReference>
<dbReference type="PANTHER" id="PTHR45657:SF1">
    <property type="entry name" value="CRAL-TRIO DOMAIN-CONTAINING PROTEIN YKL091C-RELATED"/>
    <property type="match status" value="1"/>
</dbReference>
<keyword evidence="4" id="KW-1185">Reference proteome</keyword>
<feature type="domain" description="CRAL-TRIO" evidence="2">
    <location>
        <begin position="203"/>
        <end position="397"/>
    </location>
</feature>
<evidence type="ECO:0000313" key="4">
    <source>
        <dbReference type="Proteomes" id="UP000654075"/>
    </source>
</evidence>
<dbReference type="InterPro" id="IPR051026">
    <property type="entry name" value="PI/PC_transfer"/>
</dbReference>
<keyword evidence="1" id="KW-0175">Coiled coil</keyword>
<proteinExistence type="predicted"/>
<evidence type="ECO:0000259" key="2">
    <source>
        <dbReference type="PROSITE" id="PS50191"/>
    </source>
</evidence>
<accession>A0A813D5S7</accession>
<gene>
    <name evidence="3" type="ORF">PGLA1383_LOCUS2241</name>
</gene>
<feature type="coiled-coil region" evidence="1">
    <location>
        <begin position="470"/>
        <end position="525"/>
    </location>
</feature>
<dbReference type="Proteomes" id="UP000654075">
    <property type="component" value="Unassembled WGS sequence"/>
</dbReference>
<dbReference type="InterPro" id="IPR036865">
    <property type="entry name" value="CRAL-TRIO_dom_sf"/>
</dbReference>
<organism evidence="3 4">
    <name type="scientific">Polarella glacialis</name>
    <name type="common">Dinoflagellate</name>
    <dbReference type="NCBI Taxonomy" id="89957"/>
    <lineage>
        <taxon>Eukaryota</taxon>
        <taxon>Sar</taxon>
        <taxon>Alveolata</taxon>
        <taxon>Dinophyceae</taxon>
        <taxon>Suessiales</taxon>
        <taxon>Suessiaceae</taxon>
        <taxon>Polarella</taxon>
    </lineage>
</organism>
<name>A0A813D5S7_POLGL</name>
<feature type="non-terminal residue" evidence="3">
    <location>
        <position position="1"/>
    </location>
</feature>
<dbReference type="Pfam" id="PF00650">
    <property type="entry name" value="CRAL_TRIO"/>
    <property type="match status" value="1"/>
</dbReference>
<reference evidence="3" key="1">
    <citation type="submission" date="2021-02" db="EMBL/GenBank/DDBJ databases">
        <authorList>
            <person name="Dougan E. K."/>
            <person name="Rhodes N."/>
            <person name="Thang M."/>
            <person name="Chan C."/>
        </authorList>
    </citation>
    <scope>NUCLEOTIDE SEQUENCE</scope>
</reference>
<dbReference type="EMBL" id="CAJNNV010000659">
    <property type="protein sequence ID" value="CAE8583258.1"/>
    <property type="molecule type" value="Genomic_DNA"/>
</dbReference>
<protein>
    <recommendedName>
        <fullName evidence="2">CRAL-TRIO domain-containing protein</fullName>
    </recommendedName>
</protein>
<dbReference type="PROSITE" id="PS50191">
    <property type="entry name" value="CRAL_TRIO"/>
    <property type="match status" value="1"/>
</dbReference>
<sequence>MSAVAQSSCALSSYLSTSSVASTRPESFVLSGRLESSARRDLPRAEATASQGGGSTAAGRLSLASALLASGIRLFRPGHNFRRPPRLRHALPSAAETEWQQHGSSEEDLNWIDEASERESIETVRTRLLDTVPGWPAEFPEDMVHDIQIARFLRGHSRDPEQAAAFMARALAYRQQLLSQQKFQDLRRRQAGATEADLGALPRATGFRAMGICAVEGLSEDGLPVALTAARLLDFDAIEELMKDGDDLDTCLKCMIEQRALVLHNLSVQQRRMVKFIDVRDLTHVRVLDILGRGRGFVRKIIKTLALIQDFYPETVHKILIYNVPSTFDMIFGGLIAGLLNKRMRSKFKVYSRQSLQTSMAERLGACATWSWLSQVTAGVDFHRLQLGGGGFETAARWLGATGQTVQWRVQVLDGPGVTLRCAFMPSTKASAVEVRVRSEPLALLAVKSHEEGTFTAPGAGVLIMCLESLASAERERTAFAAEAAAAAQEQAAAERERAAFAAEAAALDQQKAQLAQTLELHEQQRILAAGHPISSKTGTPVARQAPASWEVQASLTSSVAGTLNPPSKHVEP</sequence>
<comment type="caution">
    <text evidence="3">The sequence shown here is derived from an EMBL/GenBank/DDBJ whole genome shotgun (WGS) entry which is preliminary data.</text>
</comment>
<dbReference type="PANTHER" id="PTHR45657">
    <property type="entry name" value="CRAL-TRIO DOMAIN-CONTAINING PROTEIN YKL091C-RELATED"/>
    <property type="match status" value="1"/>
</dbReference>
<dbReference type="CDD" id="cd00170">
    <property type="entry name" value="SEC14"/>
    <property type="match status" value="1"/>
</dbReference>